<evidence type="ECO:0000256" key="3">
    <source>
        <dbReference type="ARBA" id="ARBA00022475"/>
    </source>
</evidence>
<keyword evidence="2 9" id="KW-0813">Transport</keyword>
<proteinExistence type="inferred from homology"/>
<dbReference type="InterPro" id="IPR055348">
    <property type="entry name" value="DctQ"/>
</dbReference>
<feature type="transmembrane region" description="Helical" evidence="9">
    <location>
        <begin position="102"/>
        <end position="124"/>
    </location>
</feature>
<dbReference type="Pfam" id="PF04290">
    <property type="entry name" value="DctQ"/>
    <property type="match status" value="1"/>
</dbReference>
<evidence type="ECO:0000259" key="10">
    <source>
        <dbReference type="Pfam" id="PF04290"/>
    </source>
</evidence>
<accession>A0ABV7AGA9</accession>
<evidence type="ECO:0000256" key="4">
    <source>
        <dbReference type="ARBA" id="ARBA00022519"/>
    </source>
</evidence>
<keyword evidence="12" id="KW-1185">Reference proteome</keyword>
<keyword evidence="4 9" id="KW-0997">Cell inner membrane</keyword>
<dbReference type="Proteomes" id="UP001595443">
    <property type="component" value="Unassembled WGS sequence"/>
</dbReference>
<feature type="domain" description="Tripartite ATP-independent periplasmic transporters DctQ component" evidence="10">
    <location>
        <begin position="42"/>
        <end position="171"/>
    </location>
</feature>
<dbReference type="EMBL" id="JBHRSK010000004">
    <property type="protein sequence ID" value="MFC2967983.1"/>
    <property type="molecule type" value="Genomic_DNA"/>
</dbReference>
<keyword evidence="7 9" id="KW-0472">Membrane</keyword>
<evidence type="ECO:0000256" key="1">
    <source>
        <dbReference type="ARBA" id="ARBA00004429"/>
    </source>
</evidence>
<comment type="similarity">
    <text evidence="8 9">Belongs to the TRAP transporter small permease family.</text>
</comment>
<dbReference type="PANTHER" id="PTHR35011">
    <property type="entry name" value="2,3-DIKETO-L-GULONATE TRAP TRANSPORTER SMALL PERMEASE PROTEIN YIAM"/>
    <property type="match status" value="1"/>
</dbReference>
<reference evidence="12" key="1">
    <citation type="journal article" date="2019" name="Int. J. Syst. Evol. Microbiol.">
        <title>The Global Catalogue of Microorganisms (GCM) 10K type strain sequencing project: providing services to taxonomists for standard genome sequencing and annotation.</title>
        <authorList>
            <consortium name="The Broad Institute Genomics Platform"/>
            <consortium name="The Broad Institute Genome Sequencing Center for Infectious Disease"/>
            <person name="Wu L."/>
            <person name="Ma J."/>
        </authorList>
    </citation>
    <scope>NUCLEOTIDE SEQUENCE [LARGE SCALE GENOMIC DNA]</scope>
    <source>
        <strain evidence="12">KCTC 62192</strain>
    </source>
</reference>
<evidence type="ECO:0000256" key="2">
    <source>
        <dbReference type="ARBA" id="ARBA00022448"/>
    </source>
</evidence>
<gene>
    <name evidence="11" type="ORF">ACFOES_07750</name>
</gene>
<evidence type="ECO:0000256" key="7">
    <source>
        <dbReference type="ARBA" id="ARBA00023136"/>
    </source>
</evidence>
<feature type="transmembrane region" description="Helical" evidence="9">
    <location>
        <begin position="21"/>
        <end position="54"/>
    </location>
</feature>
<comment type="caution">
    <text evidence="11">The sequence shown here is derived from an EMBL/GenBank/DDBJ whole genome shotgun (WGS) entry which is preliminary data.</text>
</comment>
<keyword evidence="5 9" id="KW-0812">Transmembrane</keyword>
<evidence type="ECO:0000256" key="5">
    <source>
        <dbReference type="ARBA" id="ARBA00022692"/>
    </source>
</evidence>
<comment type="function">
    <text evidence="9">Part of the tripartite ATP-independent periplasmic (TRAP) transport system.</text>
</comment>
<evidence type="ECO:0000313" key="11">
    <source>
        <dbReference type="EMBL" id="MFC2967983.1"/>
    </source>
</evidence>
<feature type="transmembrane region" description="Helical" evidence="9">
    <location>
        <begin position="144"/>
        <end position="171"/>
    </location>
</feature>
<comment type="subcellular location">
    <subcellularLocation>
        <location evidence="1 9">Cell inner membrane</location>
        <topology evidence="1 9">Multi-pass membrane protein</topology>
    </subcellularLocation>
</comment>
<keyword evidence="3" id="KW-1003">Cell membrane</keyword>
<keyword evidence="6 9" id="KW-1133">Transmembrane helix</keyword>
<evidence type="ECO:0000256" key="6">
    <source>
        <dbReference type="ARBA" id="ARBA00022989"/>
    </source>
</evidence>
<dbReference type="PANTHER" id="PTHR35011:SF10">
    <property type="entry name" value="TRAP TRANSPORTER SMALL PERMEASE PROTEIN"/>
    <property type="match status" value="1"/>
</dbReference>
<comment type="subunit">
    <text evidence="9">The complex comprises the extracytoplasmic solute receptor protein and the two transmembrane proteins.</text>
</comment>
<dbReference type="InterPro" id="IPR007387">
    <property type="entry name" value="TRAP_DctQ"/>
</dbReference>
<evidence type="ECO:0000313" key="12">
    <source>
        <dbReference type="Proteomes" id="UP001595443"/>
    </source>
</evidence>
<name>A0ABV7AGA9_9RHOB</name>
<protein>
    <recommendedName>
        <fullName evidence="9">TRAP transporter small permease protein</fullName>
    </recommendedName>
</protein>
<feature type="transmembrane region" description="Helical" evidence="9">
    <location>
        <begin position="60"/>
        <end position="82"/>
    </location>
</feature>
<sequence>MQDLTEASEGRSRGLRVFARAVRMLADLCMVGATLLILMDLCLVGFGVLMRYVFAHPLDWTGEVVSLSLSAVVMLAAPRVLLAGGHVEVDILTGTLKGRARLAVRIWSGLAVLAVAALLIGNGWKTVMLSKMIGQVTDGSLELPIWMLQLLLPFGGAMLGLCALSQIWTAIDDWGRAR</sequence>
<dbReference type="RefSeq" id="WP_377832630.1">
    <property type="nucleotide sequence ID" value="NZ_JBHRSK010000004.1"/>
</dbReference>
<organism evidence="11 12">
    <name type="scientific">Acidimangrovimonas pyrenivorans</name>
    <dbReference type="NCBI Taxonomy" id="2030798"/>
    <lineage>
        <taxon>Bacteria</taxon>
        <taxon>Pseudomonadati</taxon>
        <taxon>Pseudomonadota</taxon>
        <taxon>Alphaproteobacteria</taxon>
        <taxon>Rhodobacterales</taxon>
        <taxon>Paracoccaceae</taxon>
        <taxon>Acidimangrovimonas</taxon>
    </lineage>
</organism>
<evidence type="ECO:0000256" key="8">
    <source>
        <dbReference type="ARBA" id="ARBA00038436"/>
    </source>
</evidence>
<evidence type="ECO:0000256" key="9">
    <source>
        <dbReference type="RuleBase" id="RU369079"/>
    </source>
</evidence>